<sequence>MCKKIVTESVDLGEKQEVCNLELVIDNETGHYRTTVISLRMEVYPFKSIGYNVAVVKNWVTNLPL</sequence>
<protein>
    <submittedName>
        <fullName evidence="1">Uncharacterized protein</fullName>
    </submittedName>
</protein>
<dbReference type="AlphaFoldDB" id="A0A0S4M646"/>
<dbReference type="OrthoDB" id="9973705at2"/>
<keyword evidence="2" id="KW-1185">Reference proteome</keyword>
<proteinExistence type="predicted"/>
<evidence type="ECO:0000313" key="1">
    <source>
        <dbReference type="EMBL" id="CUT17734.1"/>
    </source>
</evidence>
<accession>A0A0S4M646</accession>
<dbReference type="RefSeq" id="WP_092343748.1">
    <property type="nucleotide sequence ID" value="NZ_LN906597.1"/>
</dbReference>
<dbReference type="Proteomes" id="UP000198651">
    <property type="component" value="Chromosome I"/>
</dbReference>
<gene>
    <name evidence="1" type="ORF">Ark11_0913</name>
</gene>
<evidence type="ECO:0000313" key="2">
    <source>
        <dbReference type="Proteomes" id="UP000198651"/>
    </source>
</evidence>
<organism evidence="1 2">
    <name type="scientific">Candidatus Ichthyocystis hellenicum</name>
    <dbReference type="NCBI Taxonomy" id="1561003"/>
    <lineage>
        <taxon>Bacteria</taxon>
        <taxon>Pseudomonadati</taxon>
        <taxon>Pseudomonadota</taxon>
        <taxon>Betaproteobacteria</taxon>
        <taxon>Burkholderiales</taxon>
        <taxon>Candidatus Ichthyocystis</taxon>
    </lineage>
</organism>
<reference evidence="2" key="1">
    <citation type="submission" date="2015-11" db="EMBL/GenBank/DDBJ databases">
        <authorList>
            <person name="Seth-Smith H.M.B."/>
        </authorList>
    </citation>
    <scope>NUCLEOTIDE SEQUENCE [LARGE SCALE GENOMIC DNA]</scope>
    <source>
        <strain evidence="2">2013Ark11</strain>
    </source>
</reference>
<name>A0A0S4M646_9BURK</name>
<dbReference type="EMBL" id="LN906597">
    <property type="protein sequence ID" value="CUT17734.1"/>
    <property type="molecule type" value="Genomic_DNA"/>
</dbReference>